<reference evidence="2" key="1">
    <citation type="submission" date="2020-06" db="EMBL/GenBank/DDBJ databases">
        <title>REHAB project genomes.</title>
        <authorList>
            <person name="Shaw L.P."/>
        </authorList>
    </citation>
    <scope>NUCLEOTIDE SEQUENCE [LARGE SCALE GENOMIC DNA]</scope>
    <source>
        <strain evidence="2">RHBSTW-00938</strain>
        <plasmid evidence="2">prhbstw-00938_2</plasmid>
    </source>
</reference>
<dbReference type="EMBL" id="CP055905">
    <property type="protein sequence ID" value="QMR42983.1"/>
    <property type="molecule type" value="Genomic_DNA"/>
</dbReference>
<keyword evidence="1" id="KW-0614">Plasmid</keyword>
<dbReference type="RefSeq" id="WP_182015367.1">
    <property type="nucleotide sequence ID" value="NZ_CP055905.1"/>
</dbReference>
<evidence type="ECO:0000313" key="1">
    <source>
        <dbReference type="EMBL" id="QMR42983.1"/>
    </source>
</evidence>
<organism evidence="1 2">
    <name type="scientific">Klebsiella aerogenes</name>
    <name type="common">Enterobacter aerogenes</name>
    <dbReference type="NCBI Taxonomy" id="548"/>
    <lineage>
        <taxon>Bacteria</taxon>
        <taxon>Pseudomonadati</taxon>
        <taxon>Pseudomonadota</taxon>
        <taxon>Gammaproteobacteria</taxon>
        <taxon>Enterobacterales</taxon>
        <taxon>Enterobacteriaceae</taxon>
        <taxon>Klebsiella/Raoultella group</taxon>
        <taxon>Klebsiella</taxon>
    </lineage>
</organism>
<gene>
    <name evidence="1" type="ORF">HV331_26200</name>
</gene>
<proteinExistence type="predicted"/>
<geneLocation type="plasmid" evidence="2">
    <name>prhbstw-00938_2</name>
</geneLocation>
<protein>
    <submittedName>
        <fullName evidence="1">Uncharacterized protein</fullName>
    </submittedName>
</protein>
<accession>A0AAP9R269</accession>
<evidence type="ECO:0000313" key="2">
    <source>
        <dbReference type="Proteomes" id="UP000514462"/>
    </source>
</evidence>
<dbReference type="AlphaFoldDB" id="A0AAP9R269"/>
<dbReference type="Proteomes" id="UP000514462">
    <property type="component" value="Plasmid pRHBSTW-00938_2"/>
</dbReference>
<sequence>MEHALYAGSTEGNARSVNINGVVALLVVALEEESQMRRQLQQRLATPESAKP</sequence>
<name>A0AAP9R269_KLEAE</name>